<evidence type="ECO:0000256" key="1">
    <source>
        <dbReference type="RuleBase" id="RU363082"/>
    </source>
</evidence>
<evidence type="ECO:0000313" key="2">
    <source>
        <dbReference type="EMBL" id="KAJ8304847.1"/>
    </source>
</evidence>
<keyword evidence="1" id="KW-0813">Transport</keyword>
<organism evidence="2 3">
    <name type="scientific">Tegillarca granosa</name>
    <name type="common">Malaysian cockle</name>
    <name type="synonym">Anadara granosa</name>
    <dbReference type="NCBI Taxonomy" id="220873"/>
    <lineage>
        <taxon>Eukaryota</taxon>
        <taxon>Metazoa</taxon>
        <taxon>Spiralia</taxon>
        <taxon>Lophotrochozoa</taxon>
        <taxon>Mollusca</taxon>
        <taxon>Bivalvia</taxon>
        <taxon>Autobranchia</taxon>
        <taxon>Pteriomorphia</taxon>
        <taxon>Arcoida</taxon>
        <taxon>Arcoidea</taxon>
        <taxon>Arcidae</taxon>
        <taxon>Tegillarca</taxon>
    </lineage>
</organism>
<reference evidence="2 3" key="1">
    <citation type="submission" date="2022-12" db="EMBL/GenBank/DDBJ databases">
        <title>Chromosome-level genome of Tegillarca granosa.</title>
        <authorList>
            <person name="Kim J."/>
        </authorList>
    </citation>
    <scope>NUCLEOTIDE SEQUENCE [LARGE SCALE GENOMIC DNA]</scope>
    <source>
        <strain evidence="2">Teg-2019</strain>
        <tissue evidence="2">Adductor muscle</tissue>
    </source>
</reference>
<dbReference type="PANTHER" id="PTHR33558">
    <property type="entry name" value="GLUTAREDOXIN-LIKE PROTEIN C5ORF63 HOMOLOG"/>
    <property type="match status" value="1"/>
</dbReference>
<dbReference type="Pfam" id="PF05768">
    <property type="entry name" value="Glrx-like"/>
    <property type="match status" value="1"/>
</dbReference>
<evidence type="ECO:0000313" key="3">
    <source>
        <dbReference type="Proteomes" id="UP001217089"/>
    </source>
</evidence>
<keyword evidence="3" id="KW-1185">Reference proteome</keyword>
<dbReference type="EMBL" id="JARBDR010000903">
    <property type="protein sequence ID" value="KAJ8304847.1"/>
    <property type="molecule type" value="Genomic_DNA"/>
</dbReference>
<name>A0ABQ9ELR0_TEGGR</name>
<dbReference type="InterPro" id="IPR008554">
    <property type="entry name" value="Glutaredoxin-like"/>
</dbReference>
<accession>A0ABQ9ELR0</accession>
<dbReference type="InterPro" id="IPR036249">
    <property type="entry name" value="Thioredoxin-like_sf"/>
</dbReference>
<keyword evidence="1" id="KW-0249">Electron transport</keyword>
<dbReference type="SUPFAM" id="SSF52833">
    <property type="entry name" value="Thioredoxin-like"/>
    <property type="match status" value="1"/>
</dbReference>
<dbReference type="PANTHER" id="PTHR33558:SF1">
    <property type="entry name" value="GLUTAREDOXIN-LIKE PROTEIN C5ORF63 HOMOLOG"/>
    <property type="match status" value="1"/>
</dbReference>
<gene>
    <name evidence="2" type="ORF">KUTeg_018430</name>
</gene>
<protein>
    <recommendedName>
        <fullName evidence="1">Glutaredoxin-like protein</fullName>
    </recommendedName>
</protein>
<comment type="similarity">
    <text evidence="1">Belongs to the glutaredoxin family.</text>
</comment>
<proteinExistence type="inferred from homology"/>
<comment type="caution">
    <text evidence="2">The sequence shown here is derived from an EMBL/GenBank/DDBJ whole genome shotgun (WGS) entry which is preliminary data.</text>
</comment>
<sequence length="118" mass="13953">MVTSKPIGLHIVKVTMLKFIPNILKQKLYVIQPQIVNYVILSNVRTYSNTTDKLPTLTLYTKDDCPLCDEAKILLTPLSHRYKLEEVDIMLPENKEWYKKYRYDIPVFHFEGRVSYET</sequence>
<dbReference type="InterPro" id="IPR052565">
    <property type="entry name" value="Glutaredoxin-like_YDR286C"/>
</dbReference>
<dbReference type="Gene3D" id="3.40.30.10">
    <property type="entry name" value="Glutaredoxin"/>
    <property type="match status" value="1"/>
</dbReference>
<dbReference type="Proteomes" id="UP001217089">
    <property type="component" value="Unassembled WGS sequence"/>
</dbReference>